<keyword evidence="2 3" id="KW-0040">ANK repeat</keyword>
<dbReference type="Proteomes" id="UP000245119">
    <property type="component" value="Linkage Group LG12"/>
</dbReference>
<evidence type="ECO:0000256" key="2">
    <source>
        <dbReference type="ARBA" id="ARBA00023043"/>
    </source>
</evidence>
<name>A0A2T7NGQ4_POMCA</name>
<evidence type="ECO:0000313" key="6">
    <source>
        <dbReference type="EMBL" id="PVD20351.1"/>
    </source>
</evidence>
<accession>A0A2T7NGQ4</accession>
<feature type="repeat" description="ANK" evidence="3">
    <location>
        <begin position="86"/>
        <end position="118"/>
    </location>
</feature>
<dbReference type="SUPFAM" id="SSF56112">
    <property type="entry name" value="Protein kinase-like (PK-like)"/>
    <property type="match status" value="1"/>
</dbReference>
<evidence type="ECO:0000259" key="5">
    <source>
        <dbReference type="PROSITE" id="PS50011"/>
    </source>
</evidence>
<dbReference type="SMART" id="SM00248">
    <property type="entry name" value="ANK"/>
    <property type="match status" value="4"/>
</dbReference>
<keyword evidence="1" id="KW-0677">Repeat</keyword>
<feature type="domain" description="Protein kinase" evidence="5">
    <location>
        <begin position="1271"/>
        <end position="1623"/>
    </location>
</feature>
<feature type="region of interest" description="Disordered" evidence="4">
    <location>
        <begin position="933"/>
        <end position="989"/>
    </location>
</feature>
<dbReference type="PANTHER" id="PTHR24173">
    <property type="entry name" value="ANKYRIN REPEAT CONTAINING"/>
    <property type="match status" value="1"/>
</dbReference>
<keyword evidence="7" id="KW-1185">Reference proteome</keyword>
<dbReference type="PROSITE" id="PS50088">
    <property type="entry name" value="ANK_REPEAT"/>
    <property type="match status" value="3"/>
</dbReference>
<dbReference type="Gene3D" id="1.25.40.20">
    <property type="entry name" value="Ankyrin repeat-containing domain"/>
    <property type="match status" value="1"/>
</dbReference>
<dbReference type="GO" id="GO:0004672">
    <property type="term" value="F:protein kinase activity"/>
    <property type="evidence" value="ECO:0007669"/>
    <property type="project" value="InterPro"/>
</dbReference>
<dbReference type="Pfam" id="PF12796">
    <property type="entry name" value="Ank_2"/>
    <property type="match status" value="2"/>
</dbReference>
<feature type="region of interest" description="Disordered" evidence="4">
    <location>
        <begin position="507"/>
        <end position="527"/>
    </location>
</feature>
<feature type="region of interest" description="Disordered" evidence="4">
    <location>
        <begin position="684"/>
        <end position="726"/>
    </location>
</feature>
<reference evidence="6 7" key="1">
    <citation type="submission" date="2018-04" db="EMBL/GenBank/DDBJ databases">
        <title>The genome of golden apple snail Pomacea canaliculata provides insight into stress tolerance and invasive adaptation.</title>
        <authorList>
            <person name="Liu C."/>
            <person name="Liu B."/>
            <person name="Ren Y."/>
            <person name="Zhang Y."/>
            <person name="Wang H."/>
            <person name="Li S."/>
            <person name="Jiang F."/>
            <person name="Yin L."/>
            <person name="Zhang G."/>
            <person name="Qian W."/>
            <person name="Fan W."/>
        </authorList>
    </citation>
    <scope>NUCLEOTIDE SEQUENCE [LARGE SCALE GENOMIC DNA]</scope>
    <source>
        <strain evidence="6">SZHN2017</strain>
        <tissue evidence="6">Muscle</tissue>
    </source>
</reference>
<feature type="compositionally biased region" description="Basic and acidic residues" evidence="4">
    <location>
        <begin position="385"/>
        <end position="398"/>
    </location>
</feature>
<comment type="caution">
    <text evidence="6">The sequence shown here is derived from an EMBL/GenBank/DDBJ whole genome shotgun (WGS) entry which is preliminary data.</text>
</comment>
<feature type="compositionally biased region" description="Basic and acidic residues" evidence="4">
    <location>
        <begin position="26"/>
        <end position="48"/>
    </location>
</feature>
<sequence length="1692" mass="187191">MRSARKKTNRWREKLQGFTLTVALQSEDRQNREPDEDKDKKKGEKWSGKETRYSLTEDLTFKILDHLFKEKSVTEVVKLGPREEMFGLTPLCMAAALGHLDGVKRLLEAGARVDDQSNDGTTALMNAIQCRHPHVLDLLLQHGASVSTADNDGNNSLMLAMKQGDMSVVSSLWTHAHDLDINHTNKLGQTALHLAAIKGDKSTAECLLDAGANMLIEDKRRAEKVFSERRDSEDKMRQLLEQEERDKTRKERKREKKRQQRLKQKIKARAGEADSEVGGQEASKGDSDTITRVTSLDELDDIPLTVGPDGRRDIPAYAAAAATILTPTHQDFQVEEEWMMVGGKRSYPVRLRHLAGEVGGDSNKETSLGRHLHTSSESGTSQSRDLFRPKPPEEHTDVNEGCSADVRSCGRGFVRWADVARLGSTSFNLDPAKLSPVPSANPGDRPLTCSRRELSKEEFPTLGKELQEEFPTLGKEIQDDIDKGHCYAHRGATEDCVQSLQQIPQNSSRTTWSEQCAGAQPGDEQKYGAERPTDLPFTPEGLSHLLASISKQGSGCIDPKLLYEKLSQWLLRPVKSQEAFASVQQQLSHDPLGLNKTKATPASGEKVSFAHAPQSLHQGDSKLGGDDKKGGKQGEPGNGCQQEKWPLDSSVAALSQHKALRFKPEEKSFAATCGFRPAWMEQESCVAPVSKTSRDEGSSGRDKRSASTSLKQHTSHPGEKAGPWYQPCEGQGLKVSGAGLTCRMDMDHVDSCEYLWPKSISGSSHQSPFSLEPNDGCGRKLSAAANHARRCDIASCQMHVLHREESGWPCPLLCPDLLCRPELSASDATHLLPQKTTKPRETRSTSSSSITASHSSEFLSEVRAAELRSYLDVFFKQNSKPGGGIKVGTKDAWGKADSEFQSDYHSNQTALEYFDCKQPEVLRDGRCMMVSIPRLSDSDSAQTSPNEKLSETHSCRRPSPTPMPSSSSMSHVDSLARSSPSHSRSSSSVGIHECLAPGFLRAASGESQTRSLESCKDADDGATLFHNIYGNVGLLQMGESQPTTTPGDAAESLYPDLSMIPEKEVPETPVSPQPTWSRVVGHGRPLKTRCAGEPLPEDKDGEPPFFDWTTLIGTDYVPPSHVPDKPLTHTGYASGQLVCVDTSLRDEVLFPESLRDDEEASQPSATDVFPSIHDMSERDLFQDVFSNSYFLEQIAIDQIRRRLRSLGGVDLLDRSVLHHDLDYFASVYGVRLRDVLGPHEDPAAKKMAASQRAARKREREDGVPEWKVVVRELGRRAETGTDGDALLGEDADDGEEGQDAANWPWHSVKVPLPHIVSATDSQEDTAWDQGGGGSRRWRAWLRQILNMPWTMRRQHGKIVLPARSMEYNISRTGSYPLILGFLTDGTEVGVLALDRTRHALDTRLMATVAADSEPDVHFVLRYKAVWESAGRVYLAMELCDYTLDEYVSIVRLDHRQDPLSANRLAWQMLKGLKYLHANFAVPHGSLMPGWIFVDCDGRLRLAGYGLRDVSASSAALGRDWLDKASTLAGDARFWKSTDHVTGLALEPTFKADIQVAGMLLYYILTGGRHPFGDTATEVENNLRRGAPRPSRVSHEADHLVSSMLTSDADARPSVDVCLKHPFFWSGEKRFRLVLIVGSDILTEMKTGSPVGKEVLDDPCKYFQARFPALFMAVYRAMRASDRTDRTCYKPFF</sequence>
<feature type="region of interest" description="Disordered" evidence="4">
    <location>
        <begin position="225"/>
        <end position="294"/>
    </location>
</feature>
<organism evidence="6 7">
    <name type="scientific">Pomacea canaliculata</name>
    <name type="common">Golden apple snail</name>
    <dbReference type="NCBI Taxonomy" id="400727"/>
    <lineage>
        <taxon>Eukaryota</taxon>
        <taxon>Metazoa</taxon>
        <taxon>Spiralia</taxon>
        <taxon>Lophotrochozoa</taxon>
        <taxon>Mollusca</taxon>
        <taxon>Gastropoda</taxon>
        <taxon>Caenogastropoda</taxon>
        <taxon>Architaenioglossa</taxon>
        <taxon>Ampullarioidea</taxon>
        <taxon>Ampullariidae</taxon>
        <taxon>Pomacea</taxon>
    </lineage>
</organism>
<feature type="region of interest" description="Disordered" evidence="4">
    <location>
        <begin position="830"/>
        <end position="851"/>
    </location>
</feature>
<dbReference type="InterPro" id="IPR002110">
    <property type="entry name" value="Ankyrin_rpt"/>
</dbReference>
<protein>
    <recommendedName>
        <fullName evidence="5">Protein kinase domain-containing protein</fullName>
    </recommendedName>
</protein>
<dbReference type="InterPro" id="IPR000719">
    <property type="entry name" value="Prot_kinase_dom"/>
</dbReference>
<dbReference type="SUPFAM" id="SSF48403">
    <property type="entry name" value="Ankyrin repeat"/>
    <property type="match status" value="1"/>
</dbReference>
<evidence type="ECO:0000256" key="1">
    <source>
        <dbReference type="ARBA" id="ARBA00022737"/>
    </source>
</evidence>
<dbReference type="Pfam" id="PF00069">
    <property type="entry name" value="Pkinase"/>
    <property type="match status" value="1"/>
</dbReference>
<feature type="compositionally biased region" description="Basic and acidic residues" evidence="4">
    <location>
        <begin position="619"/>
        <end position="632"/>
    </location>
</feature>
<proteinExistence type="predicted"/>
<dbReference type="OrthoDB" id="6060579at2759"/>
<dbReference type="SMART" id="SM00220">
    <property type="entry name" value="S_TKc"/>
    <property type="match status" value="1"/>
</dbReference>
<gene>
    <name evidence="6" type="ORF">C0Q70_18505</name>
</gene>
<evidence type="ECO:0000256" key="4">
    <source>
        <dbReference type="SAM" id="MobiDB-lite"/>
    </source>
</evidence>
<feature type="repeat" description="ANK" evidence="3">
    <location>
        <begin position="187"/>
        <end position="219"/>
    </location>
</feature>
<dbReference type="InterPro" id="IPR036770">
    <property type="entry name" value="Ankyrin_rpt-contain_sf"/>
</dbReference>
<feature type="compositionally biased region" description="Basic and acidic residues" evidence="4">
    <location>
        <begin position="692"/>
        <end position="705"/>
    </location>
</feature>
<feature type="compositionally biased region" description="Low complexity" evidence="4">
    <location>
        <begin position="964"/>
        <end position="988"/>
    </location>
</feature>
<evidence type="ECO:0000313" key="7">
    <source>
        <dbReference type="Proteomes" id="UP000245119"/>
    </source>
</evidence>
<dbReference type="PROSITE" id="PS50011">
    <property type="entry name" value="PROTEIN_KINASE_DOM"/>
    <property type="match status" value="1"/>
</dbReference>
<feature type="region of interest" description="Disordered" evidence="4">
    <location>
        <begin position="592"/>
        <end position="644"/>
    </location>
</feature>
<dbReference type="PROSITE" id="PS50297">
    <property type="entry name" value="ANK_REP_REGION"/>
    <property type="match status" value="3"/>
</dbReference>
<feature type="repeat" description="ANK" evidence="3">
    <location>
        <begin position="119"/>
        <end position="151"/>
    </location>
</feature>
<feature type="compositionally biased region" description="Basic and acidic residues" evidence="4">
    <location>
        <begin position="225"/>
        <end position="249"/>
    </location>
</feature>
<dbReference type="GO" id="GO:0005524">
    <property type="term" value="F:ATP binding"/>
    <property type="evidence" value="ECO:0007669"/>
    <property type="project" value="InterPro"/>
</dbReference>
<dbReference type="PANTHER" id="PTHR24173:SF74">
    <property type="entry name" value="ANKYRIN REPEAT DOMAIN-CONTAINING PROTEIN 16"/>
    <property type="match status" value="1"/>
</dbReference>
<dbReference type="InterPro" id="IPR011009">
    <property type="entry name" value="Kinase-like_dom_sf"/>
</dbReference>
<feature type="compositionally biased region" description="Polar residues" evidence="4">
    <location>
        <begin position="938"/>
        <end position="947"/>
    </location>
</feature>
<feature type="compositionally biased region" description="Basic residues" evidence="4">
    <location>
        <begin position="250"/>
        <end position="268"/>
    </location>
</feature>
<dbReference type="Gene3D" id="1.10.510.10">
    <property type="entry name" value="Transferase(Phosphotransferase) domain 1"/>
    <property type="match status" value="1"/>
</dbReference>
<dbReference type="EMBL" id="PZQS01000012">
    <property type="protein sequence ID" value="PVD20351.1"/>
    <property type="molecule type" value="Genomic_DNA"/>
</dbReference>
<feature type="region of interest" description="Disordered" evidence="4">
    <location>
        <begin position="358"/>
        <end position="400"/>
    </location>
</feature>
<evidence type="ECO:0000256" key="3">
    <source>
        <dbReference type="PROSITE-ProRule" id="PRU00023"/>
    </source>
</evidence>
<feature type="region of interest" description="Disordered" evidence="4">
    <location>
        <begin position="22"/>
        <end position="48"/>
    </location>
</feature>
<dbReference type="STRING" id="400727.A0A2T7NGQ4"/>
<feature type="compositionally biased region" description="Polar residues" evidence="4">
    <location>
        <begin position="375"/>
        <end position="384"/>
    </location>
</feature>